<dbReference type="InterPro" id="IPR001288">
    <property type="entry name" value="Translation_initiation_fac_3"/>
</dbReference>
<sequence>VPQKPSSKGITKGHFPKKKPFKKGGKGGNAQQAGGTGGAGGAGGARSRNSNWKPQGRDQSSPSTPPPLDSDNPFAEFDIVHSNAPSSPPRKSKRPPAGRPRPVRLSRDQQARLAHKATVGSSPLINVPLKKMLEARKVNSCRVVWAGGEGGKNESKVCTLREAWELSRSMELDFTLITPVDSVRGGKEVIVKCVNMEEVERERRRKERENKEEKSKQKSLKEFKFGGGIGFNDRDRLITRAVQSLSKGHQVKVTLMAKRRELNLNPTCLFDLDVTIGKRLEVYGNLNEGRRAVKEGMGRHNCIWTPRQNAKKIMEDMMEETGGLWKEDEEE</sequence>
<accession>A0A9W7CF48</accession>
<dbReference type="InterPro" id="IPR036788">
    <property type="entry name" value="T_IF-3_C_sf"/>
</dbReference>
<gene>
    <name evidence="5" type="ORF">TrRE_jg13468</name>
</gene>
<dbReference type="GO" id="GO:0032790">
    <property type="term" value="P:ribosome disassembly"/>
    <property type="evidence" value="ECO:0007669"/>
    <property type="project" value="TreeGrafter"/>
</dbReference>
<proteinExistence type="inferred from homology"/>
<dbReference type="Gene3D" id="3.30.110.10">
    <property type="entry name" value="Translation initiation factor 3 (IF-3), C-terminal domain"/>
    <property type="match status" value="1"/>
</dbReference>
<feature type="non-terminal residue" evidence="5">
    <location>
        <position position="1"/>
    </location>
</feature>
<name>A0A9W7CF48_9STRA</name>
<dbReference type="AlphaFoldDB" id="A0A9W7CF48"/>
<dbReference type="OrthoDB" id="201759at2759"/>
<evidence type="ECO:0000313" key="5">
    <source>
        <dbReference type="EMBL" id="GMI08810.1"/>
    </source>
</evidence>
<feature type="compositionally biased region" description="Gly residues" evidence="4">
    <location>
        <begin position="34"/>
        <end position="44"/>
    </location>
</feature>
<organism evidence="5 6">
    <name type="scientific">Triparma retinervis</name>
    <dbReference type="NCBI Taxonomy" id="2557542"/>
    <lineage>
        <taxon>Eukaryota</taxon>
        <taxon>Sar</taxon>
        <taxon>Stramenopiles</taxon>
        <taxon>Ochrophyta</taxon>
        <taxon>Bolidophyceae</taxon>
        <taxon>Parmales</taxon>
        <taxon>Triparmaceae</taxon>
        <taxon>Triparma</taxon>
    </lineage>
</organism>
<evidence type="ECO:0000313" key="6">
    <source>
        <dbReference type="Proteomes" id="UP001165082"/>
    </source>
</evidence>
<dbReference type="SUPFAM" id="SSF55200">
    <property type="entry name" value="Translation initiation factor IF3, C-terminal domain"/>
    <property type="match status" value="1"/>
</dbReference>
<dbReference type="GO" id="GO:0003743">
    <property type="term" value="F:translation initiation factor activity"/>
    <property type="evidence" value="ECO:0007669"/>
    <property type="project" value="UniProtKB-KW"/>
</dbReference>
<keyword evidence="2" id="KW-0396">Initiation factor</keyword>
<dbReference type="Proteomes" id="UP001165082">
    <property type="component" value="Unassembled WGS sequence"/>
</dbReference>
<evidence type="ECO:0000256" key="1">
    <source>
        <dbReference type="ARBA" id="ARBA00005439"/>
    </source>
</evidence>
<dbReference type="EMBL" id="BRXZ01000284">
    <property type="protein sequence ID" value="GMI08810.1"/>
    <property type="molecule type" value="Genomic_DNA"/>
</dbReference>
<comment type="similarity">
    <text evidence="1">Belongs to the IF-3 family.</text>
</comment>
<reference evidence="5" key="1">
    <citation type="submission" date="2022-07" db="EMBL/GenBank/DDBJ databases">
        <title>Genome analysis of Parmales, a sister group of diatoms, reveals the evolutionary specialization of diatoms from phago-mixotrophs to photoautotrophs.</title>
        <authorList>
            <person name="Ban H."/>
            <person name="Sato S."/>
            <person name="Yoshikawa S."/>
            <person name="Kazumasa Y."/>
            <person name="Nakamura Y."/>
            <person name="Ichinomiya M."/>
            <person name="Saitoh K."/>
            <person name="Sato N."/>
            <person name="Blanc-Mathieu R."/>
            <person name="Endo H."/>
            <person name="Kuwata A."/>
            <person name="Ogata H."/>
        </authorList>
    </citation>
    <scope>NUCLEOTIDE SEQUENCE</scope>
</reference>
<evidence type="ECO:0000256" key="3">
    <source>
        <dbReference type="ARBA" id="ARBA00022917"/>
    </source>
</evidence>
<feature type="compositionally biased region" description="Basic residues" evidence="4">
    <location>
        <begin position="14"/>
        <end position="25"/>
    </location>
</feature>
<dbReference type="PANTHER" id="PTHR10938:SF0">
    <property type="entry name" value="TRANSLATION INITIATION FACTOR IF-3, MITOCHONDRIAL"/>
    <property type="match status" value="1"/>
</dbReference>
<protein>
    <submittedName>
        <fullName evidence="5">Uncharacterized protein</fullName>
    </submittedName>
</protein>
<keyword evidence="3" id="KW-0648">Protein biosynthesis</keyword>
<feature type="region of interest" description="Disordered" evidence="4">
    <location>
        <begin position="1"/>
        <end position="107"/>
    </location>
</feature>
<keyword evidence="6" id="KW-1185">Reference proteome</keyword>
<feature type="compositionally biased region" description="Basic residues" evidence="4">
    <location>
        <begin position="90"/>
        <end position="104"/>
    </location>
</feature>
<evidence type="ECO:0000256" key="4">
    <source>
        <dbReference type="SAM" id="MobiDB-lite"/>
    </source>
</evidence>
<dbReference type="PANTHER" id="PTHR10938">
    <property type="entry name" value="TRANSLATION INITIATION FACTOR IF-3"/>
    <property type="match status" value="1"/>
</dbReference>
<comment type="caution">
    <text evidence="5">The sequence shown here is derived from an EMBL/GenBank/DDBJ whole genome shotgun (WGS) entry which is preliminary data.</text>
</comment>
<evidence type="ECO:0000256" key="2">
    <source>
        <dbReference type="ARBA" id="ARBA00022540"/>
    </source>
</evidence>
<dbReference type="GO" id="GO:0043022">
    <property type="term" value="F:ribosome binding"/>
    <property type="evidence" value="ECO:0007669"/>
    <property type="project" value="TreeGrafter"/>
</dbReference>